<dbReference type="Pfam" id="PF02875">
    <property type="entry name" value="Mur_ligase_C"/>
    <property type="match status" value="1"/>
</dbReference>
<proteinExistence type="inferred from homology"/>
<dbReference type="PANTHER" id="PTHR23135">
    <property type="entry name" value="MUR LIGASE FAMILY MEMBER"/>
    <property type="match status" value="1"/>
</dbReference>
<name>A0A955I2U3_9BACT</name>
<dbReference type="InterPro" id="IPR005761">
    <property type="entry name" value="UDP-N-AcMur-Glu-dNH2Pim_ligase"/>
</dbReference>
<reference evidence="5" key="1">
    <citation type="submission" date="2020-04" db="EMBL/GenBank/DDBJ databases">
        <authorList>
            <person name="Zhang T."/>
        </authorList>
    </citation>
    <scope>NUCLEOTIDE SEQUENCE</scope>
    <source>
        <strain evidence="5">HKST-UBA17</strain>
    </source>
</reference>
<keyword evidence="2" id="KW-0132">Cell division</keyword>
<comment type="pathway">
    <text evidence="2">Cell wall biogenesis; peptidoglycan biosynthesis.</text>
</comment>
<keyword evidence="2" id="KW-0961">Cell wall biogenesis/degradation</keyword>
<dbReference type="AlphaFoldDB" id="A0A955I2U3"/>
<evidence type="ECO:0000259" key="4">
    <source>
        <dbReference type="Pfam" id="PF08245"/>
    </source>
</evidence>
<dbReference type="GO" id="GO:0008765">
    <property type="term" value="F:UDP-N-acetylmuramoylalanyl-D-glutamate-2,6-diaminopimelate ligase activity"/>
    <property type="evidence" value="ECO:0007669"/>
    <property type="project" value="UniProtKB-EC"/>
</dbReference>
<dbReference type="PANTHER" id="PTHR23135:SF4">
    <property type="entry name" value="UDP-N-ACETYLMURAMOYL-L-ALANYL-D-GLUTAMATE--2,6-DIAMINOPIMELATE LIGASE MURE HOMOLOG, CHLOROPLASTIC"/>
    <property type="match status" value="1"/>
</dbReference>
<dbReference type="NCBIfam" id="NF001126">
    <property type="entry name" value="PRK00139.1-4"/>
    <property type="match status" value="1"/>
</dbReference>
<feature type="domain" description="Mur ligase C-terminal" evidence="3">
    <location>
        <begin position="267"/>
        <end position="398"/>
    </location>
</feature>
<dbReference type="InterPro" id="IPR013221">
    <property type="entry name" value="Mur_ligase_cen"/>
</dbReference>
<evidence type="ECO:0000256" key="2">
    <source>
        <dbReference type="RuleBase" id="RU004135"/>
    </source>
</evidence>
<dbReference type="InterPro" id="IPR036565">
    <property type="entry name" value="Mur-like_cat_sf"/>
</dbReference>
<dbReference type="GO" id="GO:0005524">
    <property type="term" value="F:ATP binding"/>
    <property type="evidence" value="ECO:0007669"/>
    <property type="project" value="InterPro"/>
</dbReference>
<comment type="subcellular location">
    <subcellularLocation>
        <location evidence="2">Cytoplasm</location>
    </subcellularLocation>
</comment>
<dbReference type="InterPro" id="IPR036615">
    <property type="entry name" value="Mur_ligase_C_dom_sf"/>
</dbReference>
<dbReference type="EC" id="6.3.2.13" evidence="5"/>
<dbReference type="GO" id="GO:0071555">
    <property type="term" value="P:cell wall organization"/>
    <property type="evidence" value="ECO:0007669"/>
    <property type="project" value="UniProtKB-KW"/>
</dbReference>
<dbReference type="GO" id="GO:0051301">
    <property type="term" value="P:cell division"/>
    <property type="evidence" value="ECO:0007669"/>
    <property type="project" value="UniProtKB-KW"/>
</dbReference>
<dbReference type="Pfam" id="PF08245">
    <property type="entry name" value="Mur_ligase_M"/>
    <property type="match status" value="1"/>
</dbReference>
<dbReference type="NCBIfam" id="TIGR01085">
    <property type="entry name" value="murE"/>
    <property type="match status" value="1"/>
</dbReference>
<feature type="domain" description="Mur ligase central" evidence="4">
    <location>
        <begin position="40"/>
        <end position="244"/>
    </location>
</feature>
<dbReference type="SUPFAM" id="SSF53244">
    <property type="entry name" value="MurD-like peptide ligases, peptide-binding domain"/>
    <property type="match status" value="1"/>
</dbReference>
<dbReference type="GO" id="GO:0008360">
    <property type="term" value="P:regulation of cell shape"/>
    <property type="evidence" value="ECO:0007669"/>
    <property type="project" value="UniProtKB-KW"/>
</dbReference>
<sequence>MNRIKQMIPQNIKNYYHKVMIRLYNIYYDDPSSKLAVIGVTGTDGKTTTCTLIYEILKGAGYKVGLITTISARIGEESIPTGFHVTTPDPQVLLNLMKRMIDAGMEYVVLETTSHGLDQNRVSTIKFHAGIFTNVTHEHLDYHKTYEAYLNTKATLIHLIKPGGFVVINLDDKSSEVLCKKASDHKLKTYTYGFTEKADLFATDYEDTTTTTKFNVHNGDQTFPVEMHLPGEYNVYNALGAIQVGLELGISQDVVARALSDVKTLEGRWEVLQKEPYKVVVDFAHTPNALEKMLEYARQDNPTGRLIVVFGTAGKRDIEKRPQMGRIAGNLADLVILTAEDPRGENIININRQIAVGLAEVGKIEEKDYFSITDRRKAIARAMKLAKPGDTVVITGKGHEKSMNIDGVNEIPWSDQMVVKELITNG</sequence>
<evidence type="ECO:0000259" key="3">
    <source>
        <dbReference type="Pfam" id="PF02875"/>
    </source>
</evidence>
<dbReference type="Gene3D" id="3.90.190.20">
    <property type="entry name" value="Mur ligase, C-terminal domain"/>
    <property type="match status" value="1"/>
</dbReference>
<dbReference type="GO" id="GO:0005737">
    <property type="term" value="C:cytoplasm"/>
    <property type="evidence" value="ECO:0007669"/>
    <property type="project" value="UniProtKB-SubCell"/>
</dbReference>
<evidence type="ECO:0000256" key="1">
    <source>
        <dbReference type="ARBA" id="ARBA00005898"/>
    </source>
</evidence>
<dbReference type="EMBL" id="JAGQLN010000007">
    <property type="protein sequence ID" value="MCA9376776.1"/>
    <property type="molecule type" value="Genomic_DNA"/>
</dbReference>
<reference evidence="5" key="2">
    <citation type="journal article" date="2021" name="Microbiome">
        <title>Successional dynamics and alternative stable states in a saline activated sludge microbial community over 9 years.</title>
        <authorList>
            <person name="Wang Y."/>
            <person name="Ye J."/>
            <person name="Ju F."/>
            <person name="Liu L."/>
            <person name="Boyd J.A."/>
            <person name="Deng Y."/>
            <person name="Parks D.H."/>
            <person name="Jiang X."/>
            <person name="Yin X."/>
            <person name="Woodcroft B.J."/>
            <person name="Tyson G.W."/>
            <person name="Hugenholtz P."/>
            <person name="Polz M.F."/>
            <person name="Zhang T."/>
        </authorList>
    </citation>
    <scope>NUCLEOTIDE SEQUENCE</scope>
    <source>
        <strain evidence="5">HKST-UBA17</strain>
    </source>
</reference>
<organism evidence="5 6">
    <name type="scientific">Candidatus Dojkabacteria bacterium</name>
    <dbReference type="NCBI Taxonomy" id="2099670"/>
    <lineage>
        <taxon>Bacteria</taxon>
        <taxon>Candidatus Dojkabacteria</taxon>
    </lineage>
</organism>
<dbReference type="GO" id="GO:0009252">
    <property type="term" value="P:peptidoglycan biosynthetic process"/>
    <property type="evidence" value="ECO:0007669"/>
    <property type="project" value="UniProtKB-KW"/>
</dbReference>
<keyword evidence="5" id="KW-0436">Ligase</keyword>
<dbReference type="Proteomes" id="UP000741282">
    <property type="component" value="Unassembled WGS sequence"/>
</dbReference>
<keyword evidence="2" id="KW-0131">Cell cycle</keyword>
<accession>A0A955I2U3</accession>
<evidence type="ECO:0000313" key="5">
    <source>
        <dbReference type="EMBL" id="MCA9376776.1"/>
    </source>
</evidence>
<dbReference type="InterPro" id="IPR004101">
    <property type="entry name" value="Mur_ligase_C"/>
</dbReference>
<gene>
    <name evidence="5" type="ORF">KC685_02555</name>
</gene>
<comment type="similarity">
    <text evidence="1">Belongs to the MurCDEF family. MurE subfamily.</text>
</comment>
<comment type="caution">
    <text evidence="5">The sequence shown here is derived from an EMBL/GenBank/DDBJ whole genome shotgun (WGS) entry which is preliminary data.</text>
</comment>
<dbReference type="SUPFAM" id="SSF53623">
    <property type="entry name" value="MurD-like peptide ligases, catalytic domain"/>
    <property type="match status" value="1"/>
</dbReference>
<protein>
    <submittedName>
        <fullName evidence="5">UDP-N-acetylmuramoyl-L-alanyl-D-glutamate--2, 6-diaminopimelate ligase</fullName>
        <ecNumber evidence="5">6.3.2.13</ecNumber>
    </submittedName>
</protein>
<keyword evidence="2" id="KW-0573">Peptidoglycan synthesis</keyword>
<evidence type="ECO:0000313" key="6">
    <source>
        <dbReference type="Proteomes" id="UP000741282"/>
    </source>
</evidence>
<keyword evidence="2" id="KW-0133">Cell shape</keyword>
<dbReference type="Gene3D" id="3.40.1190.10">
    <property type="entry name" value="Mur-like, catalytic domain"/>
    <property type="match status" value="1"/>
</dbReference>